<sequence length="91" mass="10592">MLFIVRIFQMYCTLKLIYSMGTLDLSQVVSLQNHTIKCPVLIQLSTLDQSRKHMHFVRADLTRDTLPSRLCPKIHHHYVLIRSAIQACLRA</sequence>
<reference evidence="1" key="1">
    <citation type="submission" date="2014-11" db="EMBL/GenBank/DDBJ databases">
        <authorList>
            <person name="Amaro Gonzalez C."/>
        </authorList>
    </citation>
    <scope>NUCLEOTIDE SEQUENCE</scope>
</reference>
<proteinExistence type="predicted"/>
<dbReference type="AlphaFoldDB" id="A0A0E9WFT7"/>
<organism evidence="1">
    <name type="scientific">Anguilla anguilla</name>
    <name type="common">European freshwater eel</name>
    <name type="synonym">Muraena anguilla</name>
    <dbReference type="NCBI Taxonomy" id="7936"/>
    <lineage>
        <taxon>Eukaryota</taxon>
        <taxon>Metazoa</taxon>
        <taxon>Chordata</taxon>
        <taxon>Craniata</taxon>
        <taxon>Vertebrata</taxon>
        <taxon>Euteleostomi</taxon>
        <taxon>Actinopterygii</taxon>
        <taxon>Neopterygii</taxon>
        <taxon>Teleostei</taxon>
        <taxon>Anguilliformes</taxon>
        <taxon>Anguillidae</taxon>
        <taxon>Anguilla</taxon>
    </lineage>
</organism>
<name>A0A0E9WFT7_ANGAN</name>
<evidence type="ECO:0000313" key="1">
    <source>
        <dbReference type="EMBL" id="JAH88338.1"/>
    </source>
</evidence>
<accession>A0A0E9WFT7</accession>
<reference evidence="1" key="2">
    <citation type="journal article" date="2015" name="Fish Shellfish Immunol.">
        <title>Early steps in the European eel (Anguilla anguilla)-Vibrio vulnificus interaction in the gills: Role of the RtxA13 toxin.</title>
        <authorList>
            <person name="Callol A."/>
            <person name="Pajuelo D."/>
            <person name="Ebbesson L."/>
            <person name="Teles M."/>
            <person name="MacKenzie S."/>
            <person name="Amaro C."/>
        </authorList>
    </citation>
    <scope>NUCLEOTIDE SEQUENCE</scope>
</reference>
<protein>
    <submittedName>
        <fullName evidence="1">Uncharacterized protein</fullName>
    </submittedName>
</protein>
<dbReference type="EMBL" id="GBXM01020239">
    <property type="protein sequence ID" value="JAH88338.1"/>
    <property type="molecule type" value="Transcribed_RNA"/>
</dbReference>